<comment type="caution">
    <text evidence="3">The sequence shown here is derived from an EMBL/GenBank/DDBJ whole genome shotgun (WGS) entry which is preliminary data.</text>
</comment>
<dbReference type="Gene3D" id="3.30.530.20">
    <property type="match status" value="1"/>
</dbReference>
<feature type="domain" description="Activator of Hsp90 ATPase homologue 1/2-like C-terminal" evidence="2">
    <location>
        <begin position="16"/>
        <end position="145"/>
    </location>
</feature>
<dbReference type="SUPFAM" id="SSF55961">
    <property type="entry name" value="Bet v1-like"/>
    <property type="match status" value="1"/>
</dbReference>
<name>A0ABU4TYA1_9PSEU</name>
<dbReference type="InterPro" id="IPR013538">
    <property type="entry name" value="ASHA1/2-like_C"/>
</dbReference>
<evidence type="ECO:0000313" key="3">
    <source>
        <dbReference type="EMBL" id="MDX8053216.1"/>
    </source>
</evidence>
<dbReference type="CDD" id="cd08900">
    <property type="entry name" value="SRPBCC_CalC_Aha1-like_7"/>
    <property type="match status" value="1"/>
</dbReference>
<keyword evidence="4" id="KW-1185">Reference proteome</keyword>
<organism evidence="3 4">
    <name type="scientific">Lentzea kristufekii</name>
    <dbReference type="NCBI Taxonomy" id="3095430"/>
    <lineage>
        <taxon>Bacteria</taxon>
        <taxon>Bacillati</taxon>
        <taxon>Actinomycetota</taxon>
        <taxon>Actinomycetes</taxon>
        <taxon>Pseudonocardiales</taxon>
        <taxon>Pseudonocardiaceae</taxon>
        <taxon>Lentzea</taxon>
    </lineage>
</organism>
<dbReference type="Proteomes" id="UP001271792">
    <property type="component" value="Unassembled WGS sequence"/>
</dbReference>
<evidence type="ECO:0000313" key="4">
    <source>
        <dbReference type="Proteomes" id="UP001271792"/>
    </source>
</evidence>
<protein>
    <submittedName>
        <fullName evidence="3">SRPBCC family protein</fullName>
    </submittedName>
</protein>
<dbReference type="Pfam" id="PF08327">
    <property type="entry name" value="AHSA1"/>
    <property type="match status" value="1"/>
</dbReference>
<dbReference type="InterPro" id="IPR023393">
    <property type="entry name" value="START-like_dom_sf"/>
</dbReference>
<dbReference type="EMBL" id="JAXAVV010000014">
    <property type="protein sequence ID" value="MDX8053216.1"/>
    <property type="molecule type" value="Genomic_DNA"/>
</dbReference>
<gene>
    <name evidence="3" type="ORF">SK571_27880</name>
</gene>
<evidence type="ECO:0000256" key="1">
    <source>
        <dbReference type="ARBA" id="ARBA00006817"/>
    </source>
</evidence>
<comment type="similarity">
    <text evidence="1">Belongs to the AHA1 family.</text>
</comment>
<accession>A0ABU4TYA1</accession>
<sequence length="147" mass="16461">MSVKHASFTIERTYAAPIGKVWQAWADQASKAKWFVSPDDWESTGHSLDFRESGTEHVAGTAPDGTVHAYNARYQDIQPHERIVSTYTMHQNDKRTSVSLATMEFEESDGKTTLTVTEHGAFFDGLDRPEWREQGTNALLDALGKSL</sequence>
<evidence type="ECO:0000259" key="2">
    <source>
        <dbReference type="Pfam" id="PF08327"/>
    </source>
</evidence>
<dbReference type="RefSeq" id="WP_319987048.1">
    <property type="nucleotide sequence ID" value="NZ_JAXAVV010000014.1"/>
</dbReference>
<proteinExistence type="inferred from homology"/>
<reference evidence="3 4" key="1">
    <citation type="submission" date="2023-11" db="EMBL/GenBank/DDBJ databases">
        <title>Lentzea sokolovensis, sp. nov., Lentzea kristufkii, sp. nov., and Lentzea miocenensis, sp. nov., rare actinobacteria from Sokolov Coal Basin, Miocene lacustrine sediment, Czech Republic.</title>
        <authorList>
            <person name="Lara A."/>
            <person name="Kotroba L."/>
            <person name="Nouioui I."/>
            <person name="Neumann-Schaal M."/>
            <person name="Mast Y."/>
            <person name="Chronakova A."/>
        </authorList>
    </citation>
    <scope>NUCLEOTIDE SEQUENCE [LARGE SCALE GENOMIC DNA]</scope>
    <source>
        <strain evidence="3 4">BCCO 10_0798</strain>
    </source>
</reference>